<dbReference type="SUPFAM" id="SSF56112">
    <property type="entry name" value="Protein kinase-like (PK-like)"/>
    <property type="match status" value="1"/>
</dbReference>
<keyword evidence="4" id="KW-1185">Reference proteome</keyword>
<name>A0AAP9KCR3_9VIBR</name>
<accession>A0AAP9KCR3</accession>
<reference evidence="3" key="3">
    <citation type="submission" date="2019-11" db="EMBL/GenBank/DDBJ databases">
        <title>Complete genome sequence of Vibrio owensii SH-14 isolated from shrimp with acute hepatopancreatic necrosis diease.</title>
        <authorList>
            <person name="Liang X."/>
            <person name="Wang Y."/>
        </authorList>
    </citation>
    <scope>NUCLEOTIDE SEQUENCE</scope>
    <source>
        <strain evidence="3">SH14</strain>
    </source>
</reference>
<organism evidence="3 5">
    <name type="scientific">Vibrio owensii</name>
    <dbReference type="NCBI Taxonomy" id="696485"/>
    <lineage>
        <taxon>Bacteria</taxon>
        <taxon>Pseudomonadati</taxon>
        <taxon>Pseudomonadota</taxon>
        <taxon>Gammaproteobacteria</taxon>
        <taxon>Vibrionales</taxon>
        <taxon>Vibrionaceae</taxon>
        <taxon>Vibrio</taxon>
    </lineage>
</organism>
<dbReference type="AlphaFoldDB" id="A0AAP9KCR3"/>
<dbReference type="Pfam" id="PF01636">
    <property type="entry name" value="APH"/>
    <property type="match status" value="1"/>
</dbReference>
<dbReference type="RefSeq" id="WP_054822258.1">
    <property type="nucleotide sequence ID" value="NZ_CP033138.1"/>
</dbReference>
<reference evidence="2 4" key="2">
    <citation type="submission" date="2018-10" db="EMBL/GenBank/DDBJ databases">
        <title>Whole Genome of Vibrio owensii strain 170502, isolated from Acute Hepatopancreatic Necrosis Disease (AHPND) shrimp.</title>
        <authorList>
            <person name="Yan M."/>
            <person name="Wang X."/>
            <person name="Wang Y."/>
        </authorList>
    </citation>
    <scope>NUCLEOTIDE SEQUENCE [LARGE SCALE GENOMIC DNA]</scope>
    <source>
        <strain evidence="2 4">1700302</strain>
    </source>
</reference>
<reference evidence="3 5" key="1">
    <citation type="journal article" date="2015" name="Genome Announc.">
        <title>Draft Genome Sequence of Vibrio owensii Strain SH-14, Which Causes Shrimp Acute Hepatopancreatic Necrosis Disease.</title>
        <authorList>
            <person name="Liu L."/>
            <person name="Xiao J."/>
            <person name="Xia X."/>
            <person name="Pan Y."/>
            <person name="Yan S."/>
            <person name="Wang Y."/>
        </authorList>
    </citation>
    <scope>NUCLEOTIDE SEQUENCE [LARGE SCALE GENOMIC DNA]</scope>
    <source>
        <strain evidence="3 5">SH14</strain>
    </source>
</reference>
<evidence type="ECO:0000313" key="4">
    <source>
        <dbReference type="Proteomes" id="UP000272136"/>
    </source>
</evidence>
<evidence type="ECO:0000313" key="2">
    <source>
        <dbReference type="EMBL" id="AYO17810.1"/>
    </source>
</evidence>
<evidence type="ECO:0000313" key="5">
    <source>
        <dbReference type="Proteomes" id="UP000390336"/>
    </source>
</evidence>
<evidence type="ECO:0000313" key="3">
    <source>
        <dbReference type="EMBL" id="QGH49917.1"/>
    </source>
</evidence>
<dbReference type="InterPro" id="IPR011009">
    <property type="entry name" value="Kinase-like_dom_sf"/>
</dbReference>
<gene>
    <name evidence="3" type="ORF">APZ19_22755</name>
    <name evidence="2" type="ORF">D0812_26035</name>
</gene>
<sequence>MSRKELSQMGSAQVFLTEKEGLKVIEKRNPTQVEVAFYQNQSAKFNQQGILVPEFIGFDAEQNTLWIEYIPHPVEQAFLLQDPRVLRRLAQIHQTPQPTNNAIFKSHTWTDEATTSAFETLHLDAQTEAQLRRLQTQAKCLFKPQTLLSGDSNAGNWGLRDNGELVLFDWERFSTGHPAIDLSPLVAGMGTMEDYKQVAKQYIAMGGKGIESEITTAVLLAKAWIVIEVTNLLVSRNNPQASKYIEWFRQTLPKWCNSVSLEAGLAER</sequence>
<protein>
    <submittedName>
        <fullName evidence="2 3">Phosphotransferase</fullName>
    </submittedName>
</protein>
<dbReference type="InterPro" id="IPR002575">
    <property type="entry name" value="Aminoglycoside_PTrfase"/>
</dbReference>
<evidence type="ECO:0000259" key="1">
    <source>
        <dbReference type="Pfam" id="PF01636"/>
    </source>
</evidence>
<dbReference type="EMBL" id="CP045860">
    <property type="protein sequence ID" value="QGH49917.1"/>
    <property type="molecule type" value="Genomic_DNA"/>
</dbReference>
<dbReference type="Proteomes" id="UP000390336">
    <property type="component" value="Chromosome 2"/>
</dbReference>
<dbReference type="Gene3D" id="3.90.1200.10">
    <property type="match status" value="1"/>
</dbReference>
<dbReference type="EMBL" id="CP033138">
    <property type="protein sequence ID" value="AYO17810.1"/>
    <property type="molecule type" value="Genomic_DNA"/>
</dbReference>
<feature type="domain" description="Aminoglycoside phosphotransferase" evidence="1">
    <location>
        <begin position="13"/>
        <end position="207"/>
    </location>
</feature>
<dbReference type="Proteomes" id="UP000272136">
    <property type="component" value="Chromosome 2"/>
</dbReference>
<proteinExistence type="predicted"/>